<protein>
    <submittedName>
        <fullName evidence="2">Uncharacterized protein</fullName>
    </submittedName>
</protein>
<reference evidence="2" key="1">
    <citation type="submission" date="2022-11" db="UniProtKB">
        <authorList>
            <consortium name="WormBaseParasite"/>
        </authorList>
    </citation>
    <scope>IDENTIFICATION</scope>
</reference>
<sequence>MLMHCSERTRSRLGQIRSGWVPLSTWLAKLGGGFPNPPPNYRIADDKLFLQNLHMTMYGQIDDADYEY</sequence>
<proteinExistence type="predicted"/>
<organism evidence="1 2">
    <name type="scientific">Romanomermis culicivorax</name>
    <name type="common">Nematode worm</name>
    <dbReference type="NCBI Taxonomy" id="13658"/>
    <lineage>
        <taxon>Eukaryota</taxon>
        <taxon>Metazoa</taxon>
        <taxon>Ecdysozoa</taxon>
        <taxon>Nematoda</taxon>
        <taxon>Enoplea</taxon>
        <taxon>Dorylaimia</taxon>
        <taxon>Mermithida</taxon>
        <taxon>Mermithoidea</taxon>
        <taxon>Mermithidae</taxon>
        <taxon>Romanomermis</taxon>
    </lineage>
</organism>
<evidence type="ECO:0000313" key="1">
    <source>
        <dbReference type="Proteomes" id="UP000887565"/>
    </source>
</evidence>
<dbReference type="WBParaSite" id="nRc.2.0.1.t26261-RA">
    <property type="protein sequence ID" value="nRc.2.0.1.t26261-RA"/>
    <property type="gene ID" value="nRc.2.0.1.g26261"/>
</dbReference>
<keyword evidence="1" id="KW-1185">Reference proteome</keyword>
<name>A0A915JJM1_ROMCU</name>
<dbReference type="Proteomes" id="UP000887565">
    <property type="component" value="Unplaced"/>
</dbReference>
<accession>A0A915JJM1</accession>
<evidence type="ECO:0000313" key="2">
    <source>
        <dbReference type="WBParaSite" id="nRc.2.0.1.t26261-RA"/>
    </source>
</evidence>
<dbReference type="AlphaFoldDB" id="A0A915JJM1"/>